<evidence type="ECO:0000313" key="3">
    <source>
        <dbReference type="Proteomes" id="UP000312512"/>
    </source>
</evidence>
<dbReference type="EMBL" id="VDLX02000002">
    <property type="protein sequence ID" value="KAB8196310.1"/>
    <property type="molecule type" value="Genomic_DNA"/>
</dbReference>
<keyword evidence="3" id="KW-1185">Reference proteome</keyword>
<dbReference type="InterPro" id="IPR050228">
    <property type="entry name" value="Carboxylesterase_BioH"/>
</dbReference>
<dbReference type="GO" id="GO:0016787">
    <property type="term" value="F:hydrolase activity"/>
    <property type="evidence" value="ECO:0007669"/>
    <property type="project" value="UniProtKB-KW"/>
</dbReference>
<gene>
    <name evidence="2" type="ORF">FH608_005980</name>
</gene>
<dbReference type="PANTHER" id="PTHR43194">
    <property type="entry name" value="HYDROLASE ALPHA/BETA FOLD FAMILY"/>
    <property type="match status" value="1"/>
</dbReference>
<dbReference type="Pfam" id="PF12697">
    <property type="entry name" value="Abhydrolase_6"/>
    <property type="match status" value="1"/>
</dbReference>
<evidence type="ECO:0000313" key="2">
    <source>
        <dbReference type="EMBL" id="KAB8196310.1"/>
    </source>
</evidence>
<evidence type="ECO:0000259" key="1">
    <source>
        <dbReference type="Pfam" id="PF12697"/>
    </source>
</evidence>
<dbReference type="OrthoDB" id="63519at2"/>
<protein>
    <submittedName>
        <fullName evidence="2">Alpha/beta fold hydrolase</fullName>
    </submittedName>
</protein>
<organism evidence="2 3">
    <name type="scientific">Nonomuraea phyllanthi</name>
    <dbReference type="NCBI Taxonomy" id="2219224"/>
    <lineage>
        <taxon>Bacteria</taxon>
        <taxon>Bacillati</taxon>
        <taxon>Actinomycetota</taxon>
        <taxon>Actinomycetes</taxon>
        <taxon>Streptosporangiales</taxon>
        <taxon>Streptosporangiaceae</taxon>
        <taxon>Nonomuraea</taxon>
    </lineage>
</organism>
<accession>A0A5C4WRR8</accession>
<comment type="caution">
    <text evidence="2">The sequence shown here is derived from an EMBL/GenBank/DDBJ whole genome shotgun (WGS) entry which is preliminary data.</text>
</comment>
<name>A0A5C4WRR8_9ACTN</name>
<dbReference type="SUPFAM" id="SSF53474">
    <property type="entry name" value="alpha/beta-Hydrolases"/>
    <property type="match status" value="1"/>
</dbReference>
<feature type="domain" description="AB hydrolase-1" evidence="1">
    <location>
        <begin position="24"/>
        <end position="214"/>
    </location>
</feature>
<dbReference type="Proteomes" id="UP000312512">
    <property type="component" value="Unassembled WGS sequence"/>
</dbReference>
<sequence length="289" mass="29734">MHRVTAKDGTSIAYDRLGDGPAIILVGGAAADRSANAQLAQELADRFTVYTYDRRGRGDSGDTLPYAVEREIEDIAALIEAAGGAAHVFGASSGGALALEAAAAGLSIARLAVYEVPYAMEPGWLSYVERLRALLADGRRGDAFALFMVSAGATDEMVEQARESPEWPRMEALAPTLAYDAACLGDGRPPAERLARIACPTLVATCGTGSRPVAWGEPRHDAGPTGVRAAAAGSIAAHTSGSMAARISGAAADAIAAHVPGAVRETVEGQPHLVDAKAFAPVLAKFLGK</sequence>
<dbReference type="PANTHER" id="PTHR43194:SF2">
    <property type="entry name" value="PEROXISOMAL MEMBRANE PROTEIN LPX1"/>
    <property type="match status" value="1"/>
</dbReference>
<dbReference type="AlphaFoldDB" id="A0A5C4WRR8"/>
<reference evidence="2 3" key="1">
    <citation type="submission" date="2019-10" db="EMBL/GenBank/DDBJ databases">
        <title>Nonomuraea sp. nov., isolated from Phyllanthus amarus.</title>
        <authorList>
            <person name="Klykleung N."/>
            <person name="Tanasupawat S."/>
        </authorList>
    </citation>
    <scope>NUCLEOTIDE SEQUENCE [LARGE SCALE GENOMIC DNA]</scope>
    <source>
        <strain evidence="2 3">PA1-10</strain>
    </source>
</reference>
<dbReference type="RefSeq" id="WP_139629244.1">
    <property type="nucleotide sequence ID" value="NZ_VDLX02000002.1"/>
</dbReference>
<dbReference type="Gene3D" id="3.40.50.1820">
    <property type="entry name" value="alpha/beta hydrolase"/>
    <property type="match status" value="1"/>
</dbReference>
<dbReference type="InterPro" id="IPR029058">
    <property type="entry name" value="AB_hydrolase_fold"/>
</dbReference>
<dbReference type="InterPro" id="IPR000073">
    <property type="entry name" value="AB_hydrolase_1"/>
</dbReference>
<keyword evidence="2" id="KW-0378">Hydrolase</keyword>
<proteinExistence type="predicted"/>